<name>A0A1Y1UF24_9TREE</name>
<keyword evidence="3" id="KW-1185">Reference proteome</keyword>
<dbReference type="EMBL" id="NBSH01000010">
    <property type="protein sequence ID" value="ORX35675.1"/>
    <property type="molecule type" value="Genomic_DNA"/>
</dbReference>
<reference evidence="2 3" key="1">
    <citation type="submission" date="2017-03" db="EMBL/GenBank/DDBJ databases">
        <title>Widespread Adenine N6-methylation of Active Genes in Fungi.</title>
        <authorList>
            <consortium name="DOE Joint Genome Institute"/>
            <person name="Mondo S.J."/>
            <person name="Dannebaum R.O."/>
            <person name="Kuo R.C."/>
            <person name="Louie K.B."/>
            <person name="Bewick A.J."/>
            <person name="Labutti K."/>
            <person name="Haridas S."/>
            <person name="Kuo A."/>
            <person name="Salamov A."/>
            <person name="Ahrendt S.R."/>
            <person name="Lau R."/>
            <person name="Bowen B.P."/>
            <person name="Lipzen A."/>
            <person name="Sullivan W."/>
            <person name="Andreopoulos W.B."/>
            <person name="Clum A."/>
            <person name="Lindquist E."/>
            <person name="Daum C."/>
            <person name="Northen T.R."/>
            <person name="Ramamoorthy G."/>
            <person name="Schmitz R.J."/>
            <person name="Gryganskyi A."/>
            <person name="Culley D."/>
            <person name="Magnuson J."/>
            <person name="James T.Y."/>
            <person name="O'Malley M.A."/>
            <person name="Stajich J.E."/>
            <person name="Spatafora J.W."/>
            <person name="Visel A."/>
            <person name="Grigoriev I.V."/>
        </authorList>
    </citation>
    <scope>NUCLEOTIDE SEQUENCE [LARGE SCALE GENOMIC DNA]</scope>
    <source>
        <strain evidence="2 3">NRRL Y-17943</strain>
    </source>
</reference>
<evidence type="ECO:0000313" key="3">
    <source>
        <dbReference type="Proteomes" id="UP000193218"/>
    </source>
</evidence>
<keyword evidence="1" id="KW-1133">Transmembrane helix</keyword>
<sequence length="148" mass="16887">MSPDKTFTLSAIILLPFTDLESSFGHTRGVIIKGRMTDRQSLKIFIDPSLHYSINSLCNTHVDMSLVRNILIARMKSTTFTRDFCLSKDEWYRVAAGSIAILAWFGLSLFFWMRWSDRLNALHETEALAAAEKDQPRTVDAVAEETQR</sequence>
<accession>A0A1Y1UF24</accession>
<dbReference type="Proteomes" id="UP000193218">
    <property type="component" value="Unassembled WGS sequence"/>
</dbReference>
<feature type="transmembrane region" description="Helical" evidence="1">
    <location>
        <begin position="91"/>
        <end position="112"/>
    </location>
</feature>
<dbReference type="AlphaFoldDB" id="A0A1Y1UF24"/>
<dbReference type="InParanoid" id="A0A1Y1UF24"/>
<gene>
    <name evidence="2" type="ORF">BD324DRAFT_652223</name>
</gene>
<dbReference type="GeneID" id="33560269"/>
<evidence type="ECO:0000256" key="1">
    <source>
        <dbReference type="SAM" id="Phobius"/>
    </source>
</evidence>
<organism evidence="2 3">
    <name type="scientific">Kockovaella imperatae</name>
    <dbReference type="NCBI Taxonomy" id="4999"/>
    <lineage>
        <taxon>Eukaryota</taxon>
        <taxon>Fungi</taxon>
        <taxon>Dikarya</taxon>
        <taxon>Basidiomycota</taxon>
        <taxon>Agaricomycotina</taxon>
        <taxon>Tremellomycetes</taxon>
        <taxon>Tremellales</taxon>
        <taxon>Cuniculitremaceae</taxon>
        <taxon>Kockovaella</taxon>
    </lineage>
</organism>
<evidence type="ECO:0000313" key="2">
    <source>
        <dbReference type="EMBL" id="ORX35675.1"/>
    </source>
</evidence>
<dbReference type="RefSeq" id="XP_021869839.1">
    <property type="nucleotide sequence ID" value="XM_022018460.1"/>
</dbReference>
<keyword evidence="1" id="KW-0472">Membrane</keyword>
<protein>
    <submittedName>
        <fullName evidence="2">Uncharacterized protein</fullName>
    </submittedName>
</protein>
<comment type="caution">
    <text evidence="2">The sequence shown here is derived from an EMBL/GenBank/DDBJ whole genome shotgun (WGS) entry which is preliminary data.</text>
</comment>
<proteinExistence type="predicted"/>
<keyword evidence="1" id="KW-0812">Transmembrane</keyword>